<dbReference type="GO" id="GO:0006897">
    <property type="term" value="P:endocytosis"/>
    <property type="evidence" value="ECO:0007669"/>
    <property type="project" value="TreeGrafter"/>
</dbReference>
<dbReference type="InterPro" id="IPR002048">
    <property type="entry name" value="EF_hand_dom"/>
</dbReference>
<dbReference type="GO" id="GO:0005886">
    <property type="term" value="C:plasma membrane"/>
    <property type="evidence" value="ECO:0007669"/>
    <property type="project" value="TreeGrafter"/>
</dbReference>
<dbReference type="InterPro" id="IPR000261">
    <property type="entry name" value="EH_dom"/>
</dbReference>
<dbReference type="PANTHER" id="PTHR11216">
    <property type="entry name" value="EH DOMAIN"/>
    <property type="match status" value="1"/>
</dbReference>
<keyword evidence="7" id="KW-1185">Reference proteome</keyword>
<evidence type="ECO:0000256" key="1">
    <source>
        <dbReference type="ARBA" id="ARBA00022723"/>
    </source>
</evidence>
<feature type="region of interest" description="Disordered" evidence="3">
    <location>
        <begin position="133"/>
        <end position="173"/>
    </location>
</feature>
<dbReference type="Proteomes" id="UP000694543">
    <property type="component" value="Unplaced"/>
</dbReference>
<dbReference type="GO" id="GO:0016197">
    <property type="term" value="P:endosomal transport"/>
    <property type="evidence" value="ECO:0007669"/>
    <property type="project" value="TreeGrafter"/>
</dbReference>
<dbReference type="Gene3D" id="1.10.238.10">
    <property type="entry name" value="EF-hand"/>
    <property type="match status" value="2"/>
</dbReference>
<evidence type="ECO:0000313" key="7">
    <source>
        <dbReference type="Proteomes" id="UP000694543"/>
    </source>
</evidence>
<dbReference type="SMART" id="SM00027">
    <property type="entry name" value="EH"/>
    <property type="match status" value="1"/>
</dbReference>
<feature type="compositionally biased region" description="Basic and acidic residues" evidence="3">
    <location>
        <begin position="140"/>
        <end position="157"/>
    </location>
</feature>
<dbReference type="AlphaFoldDB" id="A0A8C3PXK4"/>
<dbReference type="PANTHER" id="PTHR11216:SF64">
    <property type="entry name" value="RALBP1-ASSOCIATED EPS DOMAIN-CONTAINING PROTEIN 2"/>
    <property type="match status" value="1"/>
</dbReference>
<evidence type="ECO:0000256" key="2">
    <source>
        <dbReference type="ARBA" id="ARBA00022837"/>
    </source>
</evidence>
<dbReference type="Pfam" id="PF12763">
    <property type="entry name" value="EH"/>
    <property type="match status" value="1"/>
</dbReference>
<dbReference type="GO" id="GO:0005737">
    <property type="term" value="C:cytoplasm"/>
    <property type="evidence" value="ECO:0007669"/>
    <property type="project" value="TreeGrafter"/>
</dbReference>
<evidence type="ECO:0000259" key="4">
    <source>
        <dbReference type="PROSITE" id="PS50031"/>
    </source>
</evidence>
<keyword evidence="1" id="KW-0479">Metal-binding</keyword>
<dbReference type="PROSITE" id="PS50031">
    <property type="entry name" value="EH"/>
    <property type="match status" value="1"/>
</dbReference>
<reference evidence="6" key="2">
    <citation type="submission" date="2025-09" db="UniProtKB">
        <authorList>
            <consortium name="Ensembl"/>
        </authorList>
    </citation>
    <scope>IDENTIFICATION</scope>
</reference>
<organism evidence="6 7">
    <name type="scientific">Chrysolophus pictus</name>
    <name type="common">Golden pheasant</name>
    <name type="synonym">Phasianus pictus</name>
    <dbReference type="NCBI Taxonomy" id="9089"/>
    <lineage>
        <taxon>Eukaryota</taxon>
        <taxon>Metazoa</taxon>
        <taxon>Chordata</taxon>
        <taxon>Craniata</taxon>
        <taxon>Vertebrata</taxon>
        <taxon>Euteleostomi</taxon>
        <taxon>Archelosauria</taxon>
        <taxon>Archosauria</taxon>
        <taxon>Dinosauria</taxon>
        <taxon>Saurischia</taxon>
        <taxon>Theropoda</taxon>
        <taxon>Coelurosauria</taxon>
        <taxon>Aves</taxon>
        <taxon>Neognathae</taxon>
        <taxon>Galloanserae</taxon>
        <taxon>Galliformes</taxon>
        <taxon>Phasianidae</taxon>
        <taxon>Phasianinae</taxon>
        <taxon>Chrysolophus</taxon>
    </lineage>
</organism>
<proteinExistence type="predicted"/>
<feature type="compositionally biased region" description="Pro residues" evidence="3">
    <location>
        <begin position="159"/>
        <end position="172"/>
    </location>
</feature>
<dbReference type="CDD" id="cd00052">
    <property type="entry name" value="EH"/>
    <property type="match status" value="1"/>
</dbReference>
<dbReference type="InterPro" id="IPR011992">
    <property type="entry name" value="EF-hand-dom_pair"/>
</dbReference>
<dbReference type="PROSITE" id="PS50222">
    <property type="entry name" value="EF_HAND_2"/>
    <property type="match status" value="1"/>
</dbReference>
<name>A0A8C3PXK4_CHRPC</name>
<dbReference type="PROSITE" id="PS00018">
    <property type="entry name" value="EF_HAND_1"/>
    <property type="match status" value="1"/>
</dbReference>
<dbReference type="GO" id="GO:0005509">
    <property type="term" value="F:calcium ion binding"/>
    <property type="evidence" value="ECO:0007669"/>
    <property type="project" value="InterPro"/>
</dbReference>
<dbReference type="Ensembl" id="ENSCPIT00010007159.1">
    <property type="protein sequence ID" value="ENSCPIP00010006065.1"/>
    <property type="gene ID" value="ENSCPIG00010004713.1"/>
</dbReference>
<evidence type="ECO:0000259" key="5">
    <source>
        <dbReference type="PROSITE" id="PS50222"/>
    </source>
</evidence>
<keyword evidence="2" id="KW-0106">Calcium</keyword>
<sequence length="442" mass="49145">QIPVVNWSSACPENQSPFSSCSEKKDISLVQQGMKPCISETYRKSKEKELSQSKQEPHPKKKSFITEVCGAKRVGYFGPAQFYIALKLIAAAQSGFPVRIESIKNELPLPRFMALKNDSEVRYGTPAELHGVKFQAPHATLEKNSYKRTDEGDKQQEPKSPPMSPICSPPASPSTYQRIPLTYGYGKSRSGLEQQHGAPYEVRHPTHQQDGSSSGNYGAKPALACSTLSRSLSVEREQSDSSAHYSDDPWRITEEQRDYYVNQFKSLQPDLNSFISGSVAKNFFTKSKLPIPELSHIWELSDVDCDGALTLPEFCAAFHLVVARKNGYQLPETLPETLLPDYLQAGNIPAAGLSPTTTSETHGACKQGLIFHIADLINSPLNLMTLSILKDRKRANQPAITKIKCSPCIRFISNFWWNHVLLSSCPMGEAPVEPVPPNRHHF</sequence>
<protein>
    <submittedName>
        <fullName evidence="6">RALBP1 associated Eps domain containing 2</fullName>
    </submittedName>
</protein>
<feature type="domain" description="EF-hand" evidence="5">
    <location>
        <begin position="289"/>
        <end position="324"/>
    </location>
</feature>
<dbReference type="InterPro" id="IPR018247">
    <property type="entry name" value="EF_Hand_1_Ca_BS"/>
</dbReference>
<dbReference type="SUPFAM" id="SSF47473">
    <property type="entry name" value="EF-hand"/>
    <property type="match status" value="1"/>
</dbReference>
<evidence type="ECO:0000256" key="3">
    <source>
        <dbReference type="SAM" id="MobiDB-lite"/>
    </source>
</evidence>
<reference evidence="6" key="1">
    <citation type="submission" date="2025-08" db="UniProtKB">
        <authorList>
            <consortium name="Ensembl"/>
        </authorList>
    </citation>
    <scope>IDENTIFICATION</scope>
</reference>
<accession>A0A8C3PXK4</accession>
<feature type="domain" description="EH" evidence="4">
    <location>
        <begin position="256"/>
        <end position="340"/>
    </location>
</feature>
<evidence type="ECO:0000313" key="6">
    <source>
        <dbReference type="Ensembl" id="ENSCPIP00010006065.1"/>
    </source>
</evidence>